<dbReference type="InterPro" id="IPR038297">
    <property type="entry name" value="CcmH/CycL/NrfF/Ccl2_sf"/>
</dbReference>
<evidence type="ECO:0000313" key="13">
    <source>
        <dbReference type="Proteomes" id="UP000198883"/>
    </source>
</evidence>
<dbReference type="InterPro" id="IPR051263">
    <property type="entry name" value="C-type_cytochrome_biogenesis"/>
</dbReference>
<dbReference type="GO" id="GO:0005886">
    <property type="term" value="C:plasma membrane"/>
    <property type="evidence" value="ECO:0007669"/>
    <property type="project" value="TreeGrafter"/>
</dbReference>
<keyword evidence="14" id="KW-1185">Reference proteome</keyword>
<keyword evidence="7" id="KW-0574">Periplasm</keyword>
<accession>A0A1H7Z1A8</accession>
<dbReference type="FunFam" id="1.10.8.640:FF:000001">
    <property type="entry name" value="Cytochrome c-type biogenesis protein"/>
    <property type="match status" value="1"/>
</dbReference>
<comment type="similarity">
    <text evidence="2 9">Belongs to the CcmH/CycL/Ccl2/NrfF family.</text>
</comment>
<dbReference type="GO" id="GO:0017004">
    <property type="term" value="P:cytochrome complex assembly"/>
    <property type="evidence" value="ECO:0007669"/>
    <property type="project" value="UniProtKB-KW"/>
</dbReference>
<dbReference type="Proteomes" id="UP001224812">
    <property type="component" value="Unassembled WGS sequence"/>
</dbReference>
<dbReference type="GO" id="GO:0046872">
    <property type="term" value="F:metal ion binding"/>
    <property type="evidence" value="ECO:0007669"/>
    <property type="project" value="UniProtKB-KW"/>
</dbReference>
<sequence length="155" mass="17666">MKKILYLLLFCFSLSAVAAIDALDFSSPQQEEDYHSLTQELRCPQCQNNNIADSNATIAVDMRAKVFELLQEGKQKQDIIQYMVERYGHFVTYDPPVTTATAILWIAPVLLILFGLFFIFSHHSRKSKIPKIAKSNEDLTASEQQRLAALLKEKE</sequence>
<proteinExistence type="inferred from homology"/>
<dbReference type="CDD" id="cd16378">
    <property type="entry name" value="CcmH_N"/>
    <property type="match status" value="1"/>
</dbReference>
<evidence type="ECO:0000256" key="1">
    <source>
        <dbReference type="ARBA" id="ARBA00004418"/>
    </source>
</evidence>
<dbReference type="PANTHER" id="PTHR47870:SF1">
    <property type="entry name" value="CYTOCHROME C-TYPE BIOGENESIS PROTEIN CCMH"/>
    <property type="match status" value="1"/>
</dbReference>
<protein>
    <recommendedName>
        <fullName evidence="9">Cytochrome c-type biogenesis protein</fullName>
    </recommendedName>
</protein>
<dbReference type="Proteomes" id="UP000198883">
    <property type="component" value="Unassembled WGS sequence"/>
</dbReference>
<gene>
    <name evidence="11" type="ORF">QJT92_09320</name>
    <name evidence="12" type="ORF">SAMN05444853_12128</name>
</gene>
<feature type="domain" description="CcmH/CycL/Ccl2/NrfF N-terminal" evidence="10">
    <location>
        <begin position="7"/>
        <end position="151"/>
    </location>
</feature>
<dbReference type="OrthoDB" id="9804975at2"/>
<dbReference type="EMBL" id="FOBN01000021">
    <property type="protein sequence ID" value="SEM51269.1"/>
    <property type="molecule type" value="Genomic_DNA"/>
</dbReference>
<evidence type="ECO:0000256" key="6">
    <source>
        <dbReference type="ARBA" id="ARBA00022748"/>
    </source>
</evidence>
<dbReference type="GeneID" id="83544604"/>
<reference evidence="11 14" key="3">
    <citation type="journal article" date="2023" name="Front. Microbiol.">
        <title>Phylogeography and host specificity of Pasteurellaceae pathogenic to sea-farmed fish in the north-east Atlantic.</title>
        <authorList>
            <person name="Gulla S."/>
            <person name="Colquhoun D.J."/>
            <person name="Olsen A.B."/>
            <person name="Spilsberg B."/>
            <person name="Lagesen K."/>
            <person name="Aakesson C.P."/>
            <person name="Strom S."/>
            <person name="Manji F."/>
            <person name="Birkbeck T.H."/>
            <person name="Nilsen H.K."/>
        </authorList>
    </citation>
    <scope>NUCLEOTIDE SEQUENCE [LARGE SCALE GENOMIC DNA]</scope>
    <source>
        <strain evidence="11 14">VIO11850</strain>
    </source>
</reference>
<dbReference type="EMBL" id="JASAVS010000023">
    <property type="protein sequence ID" value="MDP8086115.1"/>
    <property type="molecule type" value="Genomic_DNA"/>
</dbReference>
<evidence type="ECO:0000256" key="4">
    <source>
        <dbReference type="ARBA" id="ARBA00022723"/>
    </source>
</evidence>
<comment type="function">
    <text evidence="9">Possible subunit of a heme lyase.</text>
</comment>
<dbReference type="AlphaFoldDB" id="A0A1H7Z1A8"/>
<dbReference type="Pfam" id="PF03918">
    <property type="entry name" value="CcmH"/>
    <property type="match status" value="1"/>
</dbReference>
<comment type="subcellular location">
    <subcellularLocation>
        <location evidence="1">Periplasm</location>
    </subcellularLocation>
</comment>
<dbReference type="RefSeq" id="WP_090922744.1">
    <property type="nucleotide sequence ID" value="NZ_CP016180.1"/>
</dbReference>
<feature type="signal peptide" evidence="9">
    <location>
        <begin position="1"/>
        <end position="18"/>
    </location>
</feature>
<keyword evidence="9" id="KW-0472">Membrane</keyword>
<keyword evidence="3 9" id="KW-0349">Heme</keyword>
<evidence type="ECO:0000256" key="2">
    <source>
        <dbReference type="ARBA" id="ARBA00010342"/>
    </source>
</evidence>
<dbReference type="GO" id="GO:0042597">
    <property type="term" value="C:periplasmic space"/>
    <property type="evidence" value="ECO:0007669"/>
    <property type="project" value="UniProtKB-SubCell"/>
</dbReference>
<name>A0A1H7Z1A8_9PAST</name>
<evidence type="ECO:0000256" key="3">
    <source>
        <dbReference type="ARBA" id="ARBA00022617"/>
    </source>
</evidence>
<reference evidence="12" key="1">
    <citation type="submission" date="2016-10" db="EMBL/GenBank/DDBJ databases">
        <authorList>
            <person name="de Groot N.N."/>
        </authorList>
    </citation>
    <scope>NUCLEOTIDE SEQUENCE [LARGE SCALE GENOMIC DNA]</scope>
    <source>
        <strain evidence="12">DSM 24204</strain>
    </source>
</reference>
<keyword evidence="5 9" id="KW-0732">Signal</keyword>
<evidence type="ECO:0000313" key="12">
    <source>
        <dbReference type="EMBL" id="SEM51269.1"/>
    </source>
</evidence>
<keyword evidence="4 9" id="KW-0479">Metal-binding</keyword>
<evidence type="ECO:0000256" key="8">
    <source>
        <dbReference type="ARBA" id="ARBA00023004"/>
    </source>
</evidence>
<evidence type="ECO:0000256" key="7">
    <source>
        <dbReference type="ARBA" id="ARBA00022764"/>
    </source>
</evidence>
<evidence type="ECO:0000259" key="10">
    <source>
        <dbReference type="Pfam" id="PF03918"/>
    </source>
</evidence>
<evidence type="ECO:0000256" key="9">
    <source>
        <dbReference type="RuleBase" id="RU364112"/>
    </source>
</evidence>
<reference evidence="13" key="2">
    <citation type="submission" date="2016-10" db="EMBL/GenBank/DDBJ databases">
        <authorList>
            <person name="Varghese N."/>
            <person name="Submissions S."/>
        </authorList>
    </citation>
    <scope>NUCLEOTIDE SEQUENCE [LARGE SCALE GENOMIC DNA]</scope>
    <source>
        <strain evidence="13">DSM 24204</strain>
    </source>
</reference>
<keyword evidence="9" id="KW-0812">Transmembrane</keyword>
<feature type="chain" id="PRO_5011332306" description="Cytochrome c-type biogenesis protein" evidence="9">
    <location>
        <begin position="19"/>
        <end position="155"/>
    </location>
</feature>
<organism evidence="12 13">
    <name type="scientific">Phocoenobacter skyensis</name>
    <dbReference type="NCBI Taxonomy" id="97481"/>
    <lineage>
        <taxon>Bacteria</taxon>
        <taxon>Pseudomonadati</taxon>
        <taxon>Pseudomonadota</taxon>
        <taxon>Gammaproteobacteria</taxon>
        <taxon>Pasteurellales</taxon>
        <taxon>Pasteurellaceae</taxon>
        <taxon>Phocoenobacter</taxon>
    </lineage>
</organism>
<keyword evidence="9" id="KW-1133">Transmembrane helix</keyword>
<dbReference type="PANTHER" id="PTHR47870">
    <property type="entry name" value="CYTOCHROME C-TYPE BIOGENESIS PROTEIN CCMH"/>
    <property type="match status" value="1"/>
</dbReference>
<evidence type="ECO:0000256" key="5">
    <source>
        <dbReference type="ARBA" id="ARBA00022729"/>
    </source>
</evidence>
<feature type="transmembrane region" description="Helical" evidence="9">
    <location>
        <begin position="102"/>
        <end position="121"/>
    </location>
</feature>
<keyword evidence="8 9" id="KW-0408">Iron</keyword>
<dbReference type="Gene3D" id="1.10.8.640">
    <property type="entry name" value="Cytochrome C biogenesis protein"/>
    <property type="match status" value="1"/>
</dbReference>
<dbReference type="STRING" id="97481.SAMN05444853_12128"/>
<keyword evidence="6" id="KW-0201">Cytochrome c-type biogenesis</keyword>
<evidence type="ECO:0000313" key="11">
    <source>
        <dbReference type="EMBL" id="MDP8086115.1"/>
    </source>
</evidence>
<evidence type="ECO:0000313" key="14">
    <source>
        <dbReference type="Proteomes" id="UP001224812"/>
    </source>
</evidence>
<dbReference type="InterPro" id="IPR005616">
    <property type="entry name" value="CcmH/CycL/Ccl2/NrfF_N"/>
</dbReference>